<evidence type="ECO:0000256" key="2">
    <source>
        <dbReference type="ARBA" id="ARBA00022840"/>
    </source>
</evidence>
<reference evidence="5" key="1">
    <citation type="submission" date="2020-06" db="EMBL/GenBank/DDBJ databases">
        <title>Draft genome sequences of strains closely related to Aspergillus parafelis and Aspergillus hiratsukae.</title>
        <authorList>
            <person name="Dos Santos R.A.C."/>
            <person name="Rivero-Menendez O."/>
            <person name="Steenwyk J.L."/>
            <person name="Mead M.E."/>
            <person name="Goldman G.H."/>
            <person name="Alastruey-Izquierdo A."/>
            <person name="Rokas A."/>
        </authorList>
    </citation>
    <scope>NUCLEOTIDE SEQUENCE</scope>
    <source>
        <strain evidence="5">CNM-CM6106</strain>
    </source>
</reference>
<dbReference type="EMBL" id="JACBAF010002134">
    <property type="protein sequence ID" value="KAF7166681.1"/>
    <property type="molecule type" value="Genomic_DNA"/>
</dbReference>
<feature type="transmembrane region" description="Helical" evidence="3">
    <location>
        <begin position="322"/>
        <end position="343"/>
    </location>
</feature>
<accession>A0A8H6Q3W2</accession>
<dbReference type="AlphaFoldDB" id="A0A8H6Q3W2"/>
<keyword evidence="3" id="KW-0812">Transmembrane</keyword>
<dbReference type="InterPro" id="IPR011009">
    <property type="entry name" value="Kinase-like_dom_sf"/>
</dbReference>
<evidence type="ECO:0000313" key="6">
    <source>
        <dbReference type="Proteomes" id="UP000662466"/>
    </source>
</evidence>
<evidence type="ECO:0000313" key="5">
    <source>
        <dbReference type="EMBL" id="KAF7166681.1"/>
    </source>
</evidence>
<keyword evidence="3" id="KW-1133">Transmembrane helix</keyword>
<dbReference type="SMART" id="SM00220">
    <property type="entry name" value="S_TKc"/>
    <property type="match status" value="1"/>
</dbReference>
<keyword evidence="1" id="KW-0547">Nucleotide-binding</keyword>
<proteinExistence type="predicted"/>
<dbReference type="SUPFAM" id="SSF56112">
    <property type="entry name" value="Protein kinase-like (PK-like)"/>
    <property type="match status" value="1"/>
</dbReference>
<dbReference type="InterPro" id="IPR050629">
    <property type="entry name" value="STE20/SPS1-PAK"/>
</dbReference>
<dbReference type="PROSITE" id="PS50011">
    <property type="entry name" value="PROTEIN_KINASE_DOM"/>
    <property type="match status" value="1"/>
</dbReference>
<dbReference type="PANTHER" id="PTHR48012:SF2">
    <property type="entry name" value="STERILE20-LIKE KINASE, ISOFORM B"/>
    <property type="match status" value="1"/>
</dbReference>
<feature type="transmembrane region" description="Helical" evidence="3">
    <location>
        <begin position="234"/>
        <end position="254"/>
    </location>
</feature>
<dbReference type="Gene3D" id="1.10.510.10">
    <property type="entry name" value="Transferase(Phosphotransferase) domain 1"/>
    <property type="match status" value="1"/>
</dbReference>
<feature type="transmembrane region" description="Helical" evidence="3">
    <location>
        <begin position="291"/>
        <end position="310"/>
    </location>
</feature>
<feature type="transmembrane region" description="Helical" evidence="3">
    <location>
        <begin position="349"/>
        <end position="374"/>
    </location>
</feature>
<evidence type="ECO:0000259" key="4">
    <source>
        <dbReference type="PROSITE" id="PS50011"/>
    </source>
</evidence>
<dbReference type="PANTHER" id="PTHR48012">
    <property type="entry name" value="STERILE20-LIKE KINASE, ISOFORM B-RELATED"/>
    <property type="match status" value="1"/>
</dbReference>
<evidence type="ECO:0000256" key="1">
    <source>
        <dbReference type="ARBA" id="ARBA00022741"/>
    </source>
</evidence>
<organism evidence="5 6">
    <name type="scientific">Aspergillus hiratsukae</name>
    <dbReference type="NCBI Taxonomy" id="1194566"/>
    <lineage>
        <taxon>Eukaryota</taxon>
        <taxon>Fungi</taxon>
        <taxon>Dikarya</taxon>
        <taxon>Ascomycota</taxon>
        <taxon>Pezizomycotina</taxon>
        <taxon>Eurotiomycetes</taxon>
        <taxon>Eurotiomycetidae</taxon>
        <taxon>Eurotiales</taxon>
        <taxon>Aspergillaceae</taxon>
        <taxon>Aspergillus</taxon>
        <taxon>Aspergillus subgen. Fumigati</taxon>
    </lineage>
</organism>
<keyword evidence="2" id="KW-0067">ATP-binding</keyword>
<evidence type="ECO:0000256" key="3">
    <source>
        <dbReference type="SAM" id="Phobius"/>
    </source>
</evidence>
<gene>
    <name evidence="5" type="ORF">CNMCM6106_002397</name>
</gene>
<dbReference type="GO" id="GO:0005737">
    <property type="term" value="C:cytoplasm"/>
    <property type="evidence" value="ECO:0007669"/>
    <property type="project" value="TreeGrafter"/>
</dbReference>
<dbReference type="Pfam" id="PF00069">
    <property type="entry name" value="Pkinase"/>
    <property type="match status" value="1"/>
</dbReference>
<protein>
    <recommendedName>
        <fullName evidence="4">Protein kinase domain-containing protein</fullName>
    </recommendedName>
</protein>
<sequence>MWSDVSAIEFTENSPVGYVKKLSVAGELHVGRLSETCHQNIVNLREVFIDEESVFFVYEKWGISLEEIHNLSPVFQLGEVEVATICREVLKGLQYMHKLLGITHGNLSSSNIHIMDDGSVKIANIGESMVTRREGREKSTDAQAVCALAGALLELDDMPGTRGTIGLLASDFVNAPPTATIDELLKMDALNEPADKKTLLRPGSAELGLPRSDTSLTIETEYVRMLLELQDIHWLYNFMASLAAWMLLAGYLVIPGTFTSLQRSDSLTNKTAQNDAEKAILKTIQNPPLVAIAWSLLSIGAAIMSFLFYRWRRNYLWLINRLFIPTLLNTAAGLLTTLINIYTAKDRCWSIMALLTAIVSGVLAVSSAGLTIVYKFWKLRIVVEDHERENRAGICKVHPSNFQEPAP</sequence>
<dbReference type="GO" id="GO:0005524">
    <property type="term" value="F:ATP binding"/>
    <property type="evidence" value="ECO:0007669"/>
    <property type="project" value="UniProtKB-KW"/>
</dbReference>
<feature type="domain" description="Protein kinase" evidence="4">
    <location>
        <begin position="1"/>
        <end position="290"/>
    </location>
</feature>
<dbReference type="GO" id="GO:0004674">
    <property type="term" value="F:protein serine/threonine kinase activity"/>
    <property type="evidence" value="ECO:0007669"/>
    <property type="project" value="TreeGrafter"/>
</dbReference>
<dbReference type="InterPro" id="IPR000719">
    <property type="entry name" value="Prot_kinase_dom"/>
</dbReference>
<name>A0A8H6Q3W2_9EURO</name>
<comment type="caution">
    <text evidence="5">The sequence shown here is derived from an EMBL/GenBank/DDBJ whole genome shotgun (WGS) entry which is preliminary data.</text>
</comment>
<keyword evidence="3" id="KW-0472">Membrane</keyword>
<dbReference type="Proteomes" id="UP000662466">
    <property type="component" value="Unassembled WGS sequence"/>
</dbReference>